<protein>
    <recommendedName>
        <fullName evidence="1">Putative heavy-metal chelation domain-containing protein</fullName>
    </recommendedName>
</protein>
<keyword evidence="3" id="KW-1185">Reference proteome</keyword>
<accession>R4KJR0</accession>
<evidence type="ECO:0000313" key="3">
    <source>
        <dbReference type="Proteomes" id="UP000013520"/>
    </source>
</evidence>
<dbReference type="SUPFAM" id="SSF159713">
    <property type="entry name" value="Dhaf3308-like"/>
    <property type="match status" value="1"/>
</dbReference>
<name>R4KJR0_9FIRM</name>
<sequence length="245" mass="26773">MEIPTIFKNLEPYINDILQEPQLSDATVKITCRALTVQEAIGSPERNDFPLQKGKEKLMQANIDGFAGQAFTDMPGLYEGTLENALTMQATNNFRRAVIIASLNAALRKLGRASNTIHCRDAGPKECSLQAVQLVKQTFGHPKIAVIGLQPAIVEQLAGHFETRVFDLDPDNIGHIKCNVLIEDGDIDPQEIEAWSDIVFATGSTIANGTIDPFIKMKKPVFFYGTTIAGVADLLGLKRFCPTSA</sequence>
<proteinExistence type="predicted"/>
<reference evidence="2 3" key="1">
    <citation type="submission" date="2012-01" db="EMBL/GenBank/DDBJ databases">
        <title>Complete sequence of Desulfotomaculum gibsoniae DSM 7213.</title>
        <authorList>
            <consortium name="US DOE Joint Genome Institute"/>
            <person name="Lucas S."/>
            <person name="Han J."/>
            <person name="Lapidus A."/>
            <person name="Cheng J.-F."/>
            <person name="Goodwin L."/>
            <person name="Pitluck S."/>
            <person name="Peters L."/>
            <person name="Ovchinnikova G."/>
            <person name="Teshima H."/>
            <person name="Detter J.C."/>
            <person name="Han C."/>
            <person name="Tapia R."/>
            <person name="Land M."/>
            <person name="Hauser L."/>
            <person name="Kyrpides N."/>
            <person name="Ivanova N."/>
            <person name="Pagani I."/>
            <person name="Parshina S."/>
            <person name="Plugge C."/>
            <person name="Muyzer G."/>
            <person name="Kuever J."/>
            <person name="Ivanova A."/>
            <person name="Nazina T."/>
            <person name="Klenk H.-P."/>
            <person name="Brambilla E."/>
            <person name="Spring S."/>
            <person name="Stams A.F."/>
            <person name="Woyke T."/>
        </authorList>
    </citation>
    <scope>NUCLEOTIDE SEQUENCE [LARGE SCALE GENOMIC DNA]</scope>
    <source>
        <strain evidence="2 3">DSM 7213</strain>
    </source>
</reference>
<dbReference type="Gene3D" id="3.40.50.11590">
    <property type="match status" value="1"/>
</dbReference>
<dbReference type="KEGG" id="dgi:Desgi_0280"/>
<dbReference type="eggNOG" id="COG2014">
    <property type="taxonomic scope" value="Bacteria"/>
</dbReference>
<dbReference type="Pfam" id="PF04016">
    <property type="entry name" value="DUF364"/>
    <property type="match status" value="1"/>
</dbReference>
<feature type="domain" description="Putative heavy-metal chelation" evidence="1">
    <location>
        <begin position="139"/>
        <end position="219"/>
    </location>
</feature>
<dbReference type="InterPro" id="IPR007161">
    <property type="entry name" value="DUF364"/>
</dbReference>
<dbReference type="EMBL" id="CP003273">
    <property type="protein sequence ID" value="AGK99865.1"/>
    <property type="molecule type" value="Genomic_DNA"/>
</dbReference>
<evidence type="ECO:0000259" key="1">
    <source>
        <dbReference type="Pfam" id="PF04016"/>
    </source>
</evidence>
<gene>
    <name evidence="2" type="ORF">Desgi_0280</name>
</gene>
<dbReference type="AlphaFoldDB" id="R4KJR0"/>
<evidence type="ECO:0000313" key="2">
    <source>
        <dbReference type="EMBL" id="AGK99865.1"/>
    </source>
</evidence>
<organism evidence="2 3">
    <name type="scientific">Desulfoscipio gibsoniae DSM 7213</name>
    <dbReference type="NCBI Taxonomy" id="767817"/>
    <lineage>
        <taxon>Bacteria</taxon>
        <taxon>Bacillati</taxon>
        <taxon>Bacillota</taxon>
        <taxon>Clostridia</taxon>
        <taxon>Eubacteriales</taxon>
        <taxon>Desulfallaceae</taxon>
        <taxon>Desulfoscipio</taxon>
    </lineage>
</organism>
<dbReference type="Proteomes" id="UP000013520">
    <property type="component" value="Chromosome"/>
</dbReference>
<dbReference type="STRING" id="767817.Desgi_0280"/>
<dbReference type="HOGENOM" id="CLU_1136483_0_0_9"/>
<dbReference type="RefSeq" id="WP_006522947.1">
    <property type="nucleotide sequence ID" value="NC_021184.1"/>
</dbReference>
<dbReference type="OrthoDB" id="3596at2"/>